<keyword evidence="3 9" id="KW-0004">4Fe-4S</keyword>
<feature type="binding site" evidence="9">
    <location>
        <position position="298"/>
    </location>
    <ligand>
        <name>[4Fe-4S] cluster</name>
        <dbReference type="ChEBI" id="CHEBI:49883"/>
    </ligand>
</feature>
<evidence type="ECO:0000256" key="9">
    <source>
        <dbReference type="HAMAP-Rule" id="MF_03115"/>
    </source>
</evidence>
<dbReference type="InterPro" id="IPR007785">
    <property type="entry name" value="Anamorsin"/>
</dbReference>
<name>A0A286UNF1_9AGAM</name>
<comment type="subcellular location">
    <subcellularLocation>
        <location evidence="9">Cytoplasm</location>
    </subcellularLocation>
    <subcellularLocation>
        <location evidence="9">Mitochondrion intermembrane space</location>
    </subcellularLocation>
</comment>
<evidence type="ECO:0000256" key="3">
    <source>
        <dbReference type="ARBA" id="ARBA00022485"/>
    </source>
</evidence>
<feature type="binding site" evidence="9">
    <location>
        <position position="219"/>
    </location>
    <ligand>
        <name>[2Fe-2S] cluster</name>
        <dbReference type="ChEBI" id="CHEBI:190135"/>
    </ligand>
</feature>
<protein>
    <submittedName>
        <fullName evidence="13">Uncharacterized protein</fullName>
    </submittedName>
</protein>
<feature type="binding site" evidence="9">
    <location>
        <position position="239"/>
    </location>
    <ligand>
        <name>[2Fe-2S] cluster</name>
        <dbReference type="ChEBI" id="CHEBI:190135"/>
    </ligand>
</feature>
<reference evidence="13 14" key="1">
    <citation type="journal article" date="2017" name="Mol. Ecol.">
        <title>Comparative and population genomic landscape of Phellinus noxius: A hypervariable fungus causing root rot in trees.</title>
        <authorList>
            <person name="Chung C.L."/>
            <person name="Lee T.J."/>
            <person name="Akiba M."/>
            <person name="Lee H.H."/>
            <person name="Kuo T.H."/>
            <person name="Liu D."/>
            <person name="Ke H.M."/>
            <person name="Yokoi T."/>
            <person name="Roa M.B."/>
            <person name="Lu M.J."/>
            <person name="Chang Y.Y."/>
            <person name="Ann P.J."/>
            <person name="Tsai J.N."/>
            <person name="Chen C.Y."/>
            <person name="Tzean S.S."/>
            <person name="Ota Y."/>
            <person name="Hattori T."/>
            <person name="Sahashi N."/>
            <person name="Liou R.F."/>
            <person name="Kikuchi T."/>
            <person name="Tsai I.J."/>
        </authorList>
    </citation>
    <scope>NUCLEOTIDE SEQUENCE [LARGE SCALE GENOMIC DNA]</scope>
    <source>
        <strain evidence="13 14">FFPRI411160</strain>
    </source>
</reference>
<dbReference type="GO" id="GO:0005758">
    <property type="term" value="C:mitochondrial intermembrane space"/>
    <property type="evidence" value="ECO:0007669"/>
    <property type="project" value="UniProtKB-SubCell"/>
</dbReference>
<keyword evidence="9" id="KW-0001">2Fe-2S</keyword>
<evidence type="ECO:0000313" key="14">
    <source>
        <dbReference type="Proteomes" id="UP000217199"/>
    </source>
</evidence>
<comment type="caution">
    <text evidence="13">The sequence shown here is derived from an EMBL/GenBank/DDBJ whole genome shotgun (WGS) entry which is preliminary data.</text>
</comment>
<dbReference type="PANTHER" id="PTHR13273">
    <property type="entry name" value="ANAMORSIN"/>
    <property type="match status" value="1"/>
</dbReference>
<feature type="short sequence motif" description="Cx2C motif 1" evidence="9">
    <location>
        <begin position="295"/>
        <end position="298"/>
    </location>
</feature>
<gene>
    <name evidence="13" type="ORF">PNOK_0362200</name>
</gene>
<dbReference type="GO" id="GO:0051539">
    <property type="term" value="F:4 iron, 4 sulfur cluster binding"/>
    <property type="evidence" value="ECO:0007669"/>
    <property type="project" value="UniProtKB-KW"/>
</dbReference>
<organism evidence="13 14">
    <name type="scientific">Pyrrhoderma noxium</name>
    <dbReference type="NCBI Taxonomy" id="2282107"/>
    <lineage>
        <taxon>Eukaryota</taxon>
        <taxon>Fungi</taxon>
        <taxon>Dikarya</taxon>
        <taxon>Basidiomycota</taxon>
        <taxon>Agaricomycotina</taxon>
        <taxon>Agaricomycetes</taxon>
        <taxon>Hymenochaetales</taxon>
        <taxon>Hymenochaetaceae</taxon>
        <taxon>Pyrrhoderma</taxon>
    </lineage>
</organism>
<feature type="compositionally biased region" description="Low complexity" evidence="10">
    <location>
        <begin position="145"/>
        <end position="169"/>
    </location>
</feature>
<dbReference type="PANTHER" id="PTHR13273:SF14">
    <property type="entry name" value="ANAMORSIN"/>
    <property type="match status" value="1"/>
</dbReference>
<keyword evidence="6 9" id="KW-0408">Iron</keyword>
<keyword evidence="14" id="KW-1185">Reference proteome</keyword>
<comment type="domain">
    <text evidence="9">The twin Cx2C motifs are involved in the recognition by the mitochondrial MIA40-ERV1 disulfide relay system. The formation of 2 disulfide bonds in the Cx2C motifs through dithiol/disulfide exchange reactions effectively traps the protein in the mitochondrial intermembrane space.</text>
</comment>
<dbReference type="GO" id="GO:0051537">
    <property type="term" value="F:2 iron, 2 sulfur cluster binding"/>
    <property type="evidence" value="ECO:0007669"/>
    <property type="project" value="UniProtKB-UniRule"/>
</dbReference>
<evidence type="ECO:0000256" key="2">
    <source>
        <dbReference type="ARBA" id="ARBA00008169"/>
    </source>
</evidence>
<proteinExistence type="inferred from homology"/>
<keyword evidence="4 9" id="KW-0963">Cytoplasm</keyword>
<sequence length="332" mass="34674">MSPVAMTSASFVQTDAPSPILKAPALVIGSPASTQDGSYQKLISELEQTRSVEKLLVDRIVEGASVLAPSSYGTVYTVFTNSDLTELVPRVSTILPQLFSGLSPNGTLHIVNGSTISAALAPVLTGAGFEVLTERDDTGSVIAQRPSTPRPAAASTSSPVSVPLSRPAPASVSLPLRRLNNTKKATKAAIWSFTTSPNTPPVDAESLLTEADRARPEGCAPVQRGTGPRKKKACKGCTCGLAELEAEEEVERSKNVVILDGNPDGGAEVVEKGGERERLLRAAALANSSKATSSCGNCYLGDAFRCSGCPYLGLPAFKPGEKVEISFDMDDI</sequence>
<dbReference type="InterPro" id="IPR046408">
    <property type="entry name" value="CIAPIN1"/>
</dbReference>
<dbReference type="EMBL" id="NBII01000003">
    <property type="protein sequence ID" value="PAV20995.1"/>
    <property type="molecule type" value="Genomic_DNA"/>
</dbReference>
<dbReference type="OrthoDB" id="311633at2759"/>
<evidence type="ECO:0000256" key="6">
    <source>
        <dbReference type="ARBA" id="ARBA00023004"/>
    </source>
</evidence>
<keyword evidence="7 9" id="KW-0411">Iron-sulfur</keyword>
<comment type="cofactor">
    <cofactor evidence="9">
        <name>[2Fe-2S] cluster</name>
        <dbReference type="ChEBI" id="CHEBI:190135"/>
    </cofactor>
</comment>
<comment type="domain">
    <text evidence="9">The C-terminal domain binds 2 Fe-S clusters but is otherwise mostly in an intrinsically disordered conformation.</text>
</comment>
<comment type="caution">
    <text evidence="9">Lacks conserved residue(s) required for the propagation of feature annotation.</text>
</comment>
<dbReference type="STRING" id="2282107.A0A286UNF1"/>
<evidence type="ECO:0000259" key="11">
    <source>
        <dbReference type="Pfam" id="PF05093"/>
    </source>
</evidence>
<evidence type="ECO:0000256" key="5">
    <source>
        <dbReference type="ARBA" id="ARBA00022723"/>
    </source>
</evidence>
<dbReference type="GO" id="GO:0016226">
    <property type="term" value="P:iron-sulfur cluster assembly"/>
    <property type="evidence" value="ECO:0007669"/>
    <property type="project" value="UniProtKB-UniRule"/>
</dbReference>
<dbReference type="Pfam" id="PF16803">
    <property type="entry name" value="DRE2_N"/>
    <property type="match status" value="1"/>
</dbReference>
<feature type="binding site" evidence="9">
    <location>
        <position position="295"/>
    </location>
    <ligand>
        <name>[4Fe-4S] cluster</name>
        <dbReference type="ChEBI" id="CHEBI:49883"/>
    </ligand>
</feature>
<dbReference type="HAMAP" id="MF_03115">
    <property type="entry name" value="Anamorsin"/>
    <property type="match status" value="1"/>
</dbReference>
<comment type="domain">
    <text evidence="9">The N-terminal domain has structural similarity with S-adenosyl-L-methionine-dependent methyltransferases, but does not bind S-adenosyl-L-methionine. It is required for correct assembly of the 2 Fe-S clusters.</text>
</comment>
<comment type="similarity">
    <text evidence="2 9">Belongs to the anamorsin family.</text>
</comment>
<evidence type="ECO:0000256" key="8">
    <source>
        <dbReference type="ARBA" id="ARBA00023128"/>
    </source>
</evidence>
<feature type="region of interest" description="Fe-S binding site B" evidence="9">
    <location>
        <begin position="295"/>
        <end position="309"/>
    </location>
</feature>
<dbReference type="FunCoup" id="A0A286UNF1">
    <property type="interactions" value="331"/>
</dbReference>
<feature type="binding site" evidence="9">
    <location>
        <position position="237"/>
    </location>
    <ligand>
        <name>[2Fe-2S] cluster</name>
        <dbReference type="ChEBI" id="CHEBI:190135"/>
    </ligand>
</feature>
<feature type="binding site" evidence="9">
    <location>
        <position position="234"/>
    </location>
    <ligand>
        <name>[2Fe-2S] cluster</name>
        <dbReference type="ChEBI" id="CHEBI:190135"/>
    </ligand>
</feature>
<feature type="domain" description="Fe-S cluster assembly protein Dre2 N-terminal" evidence="12">
    <location>
        <begin position="26"/>
        <end position="132"/>
    </location>
</feature>
<evidence type="ECO:0000256" key="7">
    <source>
        <dbReference type="ARBA" id="ARBA00023014"/>
    </source>
</evidence>
<keyword evidence="5 9" id="KW-0479">Metal-binding</keyword>
<evidence type="ECO:0000256" key="10">
    <source>
        <dbReference type="SAM" id="MobiDB-lite"/>
    </source>
</evidence>
<dbReference type="Pfam" id="PF05093">
    <property type="entry name" value="CIAPIN1"/>
    <property type="match status" value="1"/>
</dbReference>
<dbReference type="InterPro" id="IPR031838">
    <property type="entry name" value="Dre2_N"/>
</dbReference>
<keyword evidence="8 9" id="KW-0496">Mitochondrion</keyword>
<evidence type="ECO:0000259" key="12">
    <source>
        <dbReference type="Pfam" id="PF16803"/>
    </source>
</evidence>
<feature type="region of interest" description="Disordered" evidence="10">
    <location>
        <begin position="140"/>
        <end position="169"/>
    </location>
</feature>
<dbReference type="GO" id="GO:0009055">
    <property type="term" value="F:electron transfer activity"/>
    <property type="evidence" value="ECO:0007669"/>
    <property type="project" value="UniProtKB-UniRule"/>
</dbReference>
<dbReference type="AlphaFoldDB" id="A0A286UNF1"/>
<feature type="short sequence motif" description="Cx2C motif 2" evidence="9">
    <location>
        <begin position="306"/>
        <end position="309"/>
    </location>
</feature>
<feature type="binding site" evidence="9">
    <location>
        <position position="306"/>
    </location>
    <ligand>
        <name>[4Fe-4S] cluster</name>
        <dbReference type="ChEBI" id="CHEBI:49883"/>
    </ligand>
</feature>
<dbReference type="InParanoid" id="A0A286UNF1"/>
<feature type="binding site" evidence="9">
    <location>
        <position position="309"/>
    </location>
    <ligand>
        <name>[4Fe-4S] cluster</name>
        <dbReference type="ChEBI" id="CHEBI:49883"/>
    </ligand>
</feature>
<comment type="cofactor">
    <cofactor evidence="1 9">
        <name>[4Fe-4S] cluster</name>
        <dbReference type="ChEBI" id="CHEBI:49883"/>
    </cofactor>
</comment>
<accession>A0A286UNF1</accession>
<evidence type="ECO:0000313" key="13">
    <source>
        <dbReference type="EMBL" id="PAV20995.1"/>
    </source>
</evidence>
<evidence type="ECO:0000256" key="1">
    <source>
        <dbReference type="ARBA" id="ARBA00001966"/>
    </source>
</evidence>
<evidence type="ECO:0000256" key="4">
    <source>
        <dbReference type="ARBA" id="ARBA00022490"/>
    </source>
</evidence>
<dbReference type="Proteomes" id="UP000217199">
    <property type="component" value="Unassembled WGS sequence"/>
</dbReference>
<feature type="domain" description="Anamorsin C-terminal" evidence="11">
    <location>
        <begin position="226"/>
        <end position="325"/>
    </location>
</feature>
<dbReference type="GO" id="GO:0046872">
    <property type="term" value="F:metal ion binding"/>
    <property type="evidence" value="ECO:0007669"/>
    <property type="project" value="UniProtKB-KW"/>
</dbReference>